<evidence type="ECO:0000259" key="10">
    <source>
        <dbReference type="PROSITE" id="PS50045"/>
    </source>
</evidence>
<keyword evidence="3" id="KW-0902">Two-component regulatory system</keyword>
<dbReference type="InterPro" id="IPR002078">
    <property type="entry name" value="Sigma_54_int"/>
</dbReference>
<keyword evidence="13" id="KW-1185">Reference proteome</keyword>
<dbReference type="InterPro" id="IPR025943">
    <property type="entry name" value="Sigma_54_int_dom_ATP-bd_2"/>
</dbReference>
<dbReference type="Pfam" id="PF02954">
    <property type="entry name" value="HTH_8"/>
    <property type="match status" value="1"/>
</dbReference>
<evidence type="ECO:0000256" key="2">
    <source>
        <dbReference type="ARBA" id="ARBA00022840"/>
    </source>
</evidence>
<keyword evidence="5" id="KW-0238">DNA-binding</keyword>
<name>A0ABT0BUY1_9SPHN</name>
<dbReference type="SUPFAM" id="SSF52172">
    <property type="entry name" value="CheY-like"/>
    <property type="match status" value="1"/>
</dbReference>
<dbReference type="InterPro" id="IPR058031">
    <property type="entry name" value="AAA_lid_NorR"/>
</dbReference>
<dbReference type="InterPro" id="IPR009057">
    <property type="entry name" value="Homeodomain-like_sf"/>
</dbReference>
<dbReference type="SMART" id="SM00448">
    <property type="entry name" value="REC"/>
    <property type="match status" value="1"/>
</dbReference>
<keyword evidence="8" id="KW-0597">Phosphoprotein</keyword>
<dbReference type="Proteomes" id="UP001202281">
    <property type="component" value="Unassembled WGS sequence"/>
</dbReference>
<dbReference type="InterPro" id="IPR011006">
    <property type="entry name" value="CheY-like_superfamily"/>
</dbReference>
<dbReference type="RefSeq" id="WP_243923813.1">
    <property type="nucleotide sequence ID" value="NZ_JALHLG010000049.1"/>
</dbReference>
<dbReference type="InterPro" id="IPR025944">
    <property type="entry name" value="Sigma_54_int_dom_CS"/>
</dbReference>
<sequence length="475" mass="51428">MKKAPHVLIIEDTASLAMTYAGQLEAAGCSVELAGSGGEARQHLDSGSRPFDVILLDLKLPDCDGLEWLSSQPGLTEKASVIVITADGSINRAIQAMRLGAYDFLVKPLSPERLLTTVRHASERRELEREVQIARKLKKRDRFHGFVGHSDVMQAVYRAIENVANSKATVFVTGESGTGKEVTAEAIHNSSQRASGRFVAINCGAIPENLLESELFGHVKGAFTGALENRTGAAKEADGGTLFLDEICEMELKLQVKLLRFLQTGMIQRVGSSKPEAVNVRVICATNRDPMAEVAAGRFREDLFYRLSVLPIELPPLRERGDDIVLLAQTFLDRFAEEEGKTFNPLDIKAQARLKGYGWPGNVRELQNVIRRAVVMTPEPDLSADAILQGLSGPAAAPPPRAQEASTEPGSADGLPASGNGMPDLSAMTLDEIEKWAVEAAIAQFDGSVPAAARHLAISPSTLYRKLERWSNPVS</sequence>
<dbReference type="SUPFAM" id="SSF52540">
    <property type="entry name" value="P-loop containing nucleoside triphosphate hydrolases"/>
    <property type="match status" value="1"/>
</dbReference>
<dbReference type="SUPFAM" id="SSF46689">
    <property type="entry name" value="Homeodomain-like"/>
    <property type="match status" value="1"/>
</dbReference>
<feature type="domain" description="Sigma-54 factor interaction" evidence="10">
    <location>
        <begin position="146"/>
        <end position="375"/>
    </location>
</feature>
<keyword evidence="1" id="KW-0547">Nucleotide-binding</keyword>
<evidence type="ECO:0000256" key="1">
    <source>
        <dbReference type="ARBA" id="ARBA00022741"/>
    </source>
</evidence>
<dbReference type="Gene3D" id="3.40.50.300">
    <property type="entry name" value="P-loop containing nucleotide triphosphate hydrolases"/>
    <property type="match status" value="1"/>
</dbReference>
<feature type="modified residue" description="4-aspartylphosphate" evidence="8">
    <location>
        <position position="57"/>
    </location>
</feature>
<dbReference type="SMART" id="SM00382">
    <property type="entry name" value="AAA"/>
    <property type="match status" value="1"/>
</dbReference>
<accession>A0ABT0BUY1</accession>
<dbReference type="Pfam" id="PF25601">
    <property type="entry name" value="AAA_lid_14"/>
    <property type="match status" value="1"/>
</dbReference>
<dbReference type="Gene3D" id="1.10.10.60">
    <property type="entry name" value="Homeodomain-like"/>
    <property type="match status" value="1"/>
</dbReference>
<reference evidence="12 13" key="1">
    <citation type="submission" date="2022-04" db="EMBL/GenBank/DDBJ databases">
        <title>Identification of a novel bacterium isolated from mangrove sediments.</title>
        <authorList>
            <person name="Pan X."/>
        </authorList>
    </citation>
    <scope>NUCLEOTIDE SEQUENCE [LARGE SCALE GENOMIC DNA]</scope>
    <source>
        <strain evidence="12 13">B2638</strain>
    </source>
</reference>
<dbReference type="Pfam" id="PF00072">
    <property type="entry name" value="Response_reg"/>
    <property type="match status" value="1"/>
</dbReference>
<dbReference type="Gene3D" id="3.40.50.2300">
    <property type="match status" value="1"/>
</dbReference>
<keyword evidence="2" id="KW-0067">ATP-binding</keyword>
<proteinExistence type="predicted"/>
<evidence type="ECO:0000256" key="3">
    <source>
        <dbReference type="ARBA" id="ARBA00023012"/>
    </source>
</evidence>
<evidence type="ECO:0000256" key="6">
    <source>
        <dbReference type="ARBA" id="ARBA00023159"/>
    </source>
</evidence>
<evidence type="ECO:0000259" key="11">
    <source>
        <dbReference type="PROSITE" id="PS50110"/>
    </source>
</evidence>
<dbReference type="Gene3D" id="1.10.8.60">
    <property type="match status" value="1"/>
</dbReference>
<dbReference type="CDD" id="cd00009">
    <property type="entry name" value="AAA"/>
    <property type="match status" value="1"/>
</dbReference>
<protein>
    <submittedName>
        <fullName evidence="12">Sigma-54 dependent transcriptional regulator</fullName>
    </submittedName>
</protein>
<keyword evidence="6" id="KW-0010">Activator</keyword>
<dbReference type="PANTHER" id="PTHR32071:SF117">
    <property type="entry name" value="PTS-DEPENDENT DIHYDROXYACETONE KINASE OPERON REGULATORY PROTEIN-RELATED"/>
    <property type="match status" value="1"/>
</dbReference>
<evidence type="ECO:0000256" key="9">
    <source>
        <dbReference type="SAM" id="MobiDB-lite"/>
    </source>
</evidence>
<dbReference type="InterPro" id="IPR027417">
    <property type="entry name" value="P-loop_NTPase"/>
</dbReference>
<dbReference type="PROSITE" id="PS00676">
    <property type="entry name" value="SIGMA54_INTERACT_2"/>
    <property type="match status" value="1"/>
</dbReference>
<dbReference type="PROSITE" id="PS00688">
    <property type="entry name" value="SIGMA54_INTERACT_3"/>
    <property type="match status" value="1"/>
</dbReference>
<dbReference type="PROSITE" id="PS50045">
    <property type="entry name" value="SIGMA54_INTERACT_4"/>
    <property type="match status" value="1"/>
</dbReference>
<dbReference type="InterPro" id="IPR003593">
    <property type="entry name" value="AAA+_ATPase"/>
</dbReference>
<evidence type="ECO:0000256" key="7">
    <source>
        <dbReference type="ARBA" id="ARBA00023163"/>
    </source>
</evidence>
<organism evidence="12 13">
    <name type="scientific">Novosphingobium beihaiensis</name>
    <dbReference type="NCBI Taxonomy" id="2930389"/>
    <lineage>
        <taxon>Bacteria</taxon>
        <taxon>Pseudomonadati</taxon>
        <taxon>Pseudomonadota</taxon>
        <taxon>Alphaproteobacteria</taxon>
        <taxon>Sphingomonadales</taxon>
        <taxon>Sphingomonadaceae</taxon>
        <taxon>Novosphingobium</taxon>
    </lineage>
</organism>
<keyword evidence="7" id="KW-0804">Transcription</keyword>
<evidence type="ECO:0000313" key="12">
    <source>
        <dbReference type="EMBL" id="MCJ2188854.1"/>
    </source>
</evidence>
<evidence type="ECO:0000313" key="13">
    <source>
        <dbReference type="Proteomes" id="UP001202281"/>
    </source>
</evidence>
<dbReference type="EMBL" id="JALHLG010000049">
    <property type="protein sequence ID" value="MCJ2188854.1"/>
    <property type="molecule type" value="Genomic_DNA"/>
</dbReference>
<dbReference type="InterPro" id="IPR002197">
    <property type="entry name" value="HTH_Fis"/>
</dbReference>
<feature type="domain" description="Response regulatory" evidence="11">
    <location>
        <begin position="6"/>
        <end position="122"/>
    </location>
</feature>
<dbReference type="InterPro" id="IPR001789">
    <property type="entry name" value="Sig_transdc_resp-reg_receiver"/>
</dbReference>
<gene>
    <name evidence="12" type="ORF">MTR66_18795</name>
</gene>
<comment type="caution">
    <text evidence="12">The sequence shown here is derived from an EMBL/GenBank/DDBJ whole genome shotgun (WGS) entry which is preliminary data.</text>
</comment>
<evidence type="ECO:0000256" key="5">
    <source>
        <dbReference type="ARBA" id="ARBA00023125"/>
    </source>
</evidence>
<feature type="region of interest" description="Disordered" evidence="9">
    <location>
        <begin position="390"/>
        <end position="420"/>
    </location>
</feature>
<dbReference type="PROSITE" id="PS50110">
    <property type="entry name" value="RESPONSE_REGULATORY"/>
    <property type="match status" value="1"/>
</dbReference>
<dbReference type="PANTHER" id="PTHR32071">
    <property type="entry name" value="TRANSCRIPTIONAL REGULATORY PROTEIN"/>
    <property type="match status" value="1"/>
</dbReference>
<dbReference type="Pfam" id="PF00158">
    <property type="entry name" value="Sigma54_activat"/>
    <property type="match status" value="1"/>
</dbReference>
<evidence type="ECO:0000256" key="4">
    <source>
        <dbReference type="ARBA" id="ARBA00023015"/>
    </source>
</evidence>
<evidence type="ECO:0000256" key="8">
    <source>
        <dbReference type="PROSITE-ProRule" id="PRU00169"/>
    </source>
</evidence>
<keyword evidence="4" id="KW-0805">Transcription regulation</keyword>